<name>A0A840UKN9_9FIRM</name>
<sequence>MKNDFQFAFLAVAVRLLDKYKFNIALNTLIKAQEYYSTEDYQKSLTNALLALDNTMHSICMNKKWINTVGSRSKLINVICNSKLIPGYLQNQYTSLVNILRIDPLSLRHKDHYKTSDDIPEYFTAFALQSTIASIIFLIRAYEDTEKLDLVKK</sequence>
<dbReference type="Proteomes" id="UP000559117">
    <property type="component" value="Unassembled WGS sequence"/>
</dbReference>
<feature type="domain" description="DUF7014" evidence="1">
    <location>
        <begin position="22"/>
        <end position="143"/>
    </location>
</feature>
<dbReference type="EMBL" id="JACHFH010000060">
    <property type="protein sequence ID" value="MBB5337579.1"/>
    <property type="molecule type" value="Genomic_DNA"/>
</dbReference>
<gene>
    <name evidence="2" type="ORF">HNR32_002741</name>
</gene>
<reference evidence="2 3" key="1">
    <citation type="submission" date="2020-08" db="EMBL/GenBank/DDBJ databases">
        <title>Genomic Encyclopedia of Type Strains, Phase IV (KMG-IV): sequencing the most valuable type-strain genomes for metagenomic binning, comparative biology and taxonomic classification.</title>
        <authorList>
            <person name="Goeker M."/>
        </authorList>
    </citation>
    <scope>NUCLEOTIDE SEQUENCE [LARGE SCALE GENOMIC DNA]</scope>
    <source>
        <strain evidence="2 3">DSM 24661</strain>
    </source>
</reference>
<proteinExistence type="predicted"/>
<dbReference type="AlphaFoldDB" id="A0A840UKN9"/>
<dbReference type="Pfam" id="PF22809">
    <property type="entry name" value="DUF7014"/>
    <property type="match status" value="1"/>
</dbReference>
<comment type="caution">
    <text evidence="2">The sequence shown here is derived from an EMBL/GenBank/DDBJ whole genome shotgun (WGS) entry which is preliminary data.</text>
</comment>
<evidence type="ECO:0000313" key="2">
    <source>
        <dbReference type="EMBL" id="MBB5337579.1"/>
    </source>
</evidence>
<accession>A0A840UKN9</accession>
<organism evidence="2 3">
    <name type="scientific">Pectinatus brassicae</name>
    <dbReference type="NCBI Taxonomy" id="862415"/>
    <lineage>
        <taxon>Bacteria</taxon>
        <taxon>Bacillati</taxon>
        <taxon>Bacillota</taxon>
        <taxon>Negativicutes</taxon>
        <taxon>Selenomonadales</taxon>
        <taxon>Selenomonadaceae</taxon>
        <taxon>Pectinatus</taxon>
    </lineage>
</organism>
<keyword evidence="3" id="KW-1185">Reference proteome</keyword>
<dbReference type="RefSeq" id="WP_183863497.1">
    <property type="nucleotide sequence ID" value="NZ_JACHFH010000060.1"/>
</dbReference>
<dbReference type="InterPro" id="IPR054280">
    <property type="entry name" value="DUF7014"/>
</dbReference>
<evidence type="ECO:0000259" key="1">
    <source>
        <dbReference type="Pfam" id="PF22809"/>
    </source>
</evidence>
<protein>
    <recommendedName>
        <fullName evidence="1">DUF7014 domain-containing protein</fullName>
    </recommendedName>
</protein>
<evidence type="ECO:0000313" key="3">
    <source>
        <dbReference type="Proteomes" id="UP000559117"/>
    </source>
</evidence>